<sequence>MSENEPVSLEFIEDPYIPKLDNCNTPSLDEPTEFYENSCDWSEETELYLRSLTLDQILVDTTNYDSFELQTVEAEFGKKVCPPSKRWRLKFFTKRSMRDVKVTFIDFSKPYFAKISSSENYKKFLNIGSQDNLEKMSEPSSPASVASADIAAEFASLTVEEQERQRAEWNQELVRVEEEINTLRTVLASKVRHASDLKRKLGITVWKEITDDMNQGIKNVKESQVFHTVETKVGNIAKAVHDAPLYQRTESVLKTTAEKTSSLLGGITSGISSKFSQIKNSDSMRSLEDKMGSAYENVKTKVTTSRSNSVNSFNDSLHESNPGTTPTSPTIPEGKPIS</sequence>
<dbReference type="AlphaFoldDB" id="A0A0K8TQQ2"/>
<dbReference type="Pfam" id="PF04201">
    <property type="entry name" value="TPD52"/>
    <property type="match status" value="1"/>
</dbReference>
<evidence type="ECO:0000256" key="2">
    <source>
        <dbReference type="ARBA" id="ARBA00023054"/>
    </source>
</evidence>
<dbReference type="PANTHER" id="PTHR19307:SF14">
    <property type="entry name" value="TUMOR PROTEIN D52"/>
    <property type="match status" value="1"/>
</dbReference>
<dbReference type="EMBL" id="GDAI01001373">
    <property type="protein sequence ID" value="JAI16230.1"/>
    <property type="molecule type" value="mRNA"/>
</dbReference>
<dbReference type="PANTHER" id="PTHR19307">
    <property type="entry name" value="TUMOR PROTEIN D52"/>
    <property type="match status" value="1"/>
</dbReference>
<keyword evidence="2 3" id="KW-0175">Coiled coil</keyword>
<feature type="coiled-coil region" evidence="3">
    <location>
        <begin position="152"/>
        <end position="186"/>
    </location>
</feature>
<feature type="region of interest" description="Disordered" evidence="4">
    <location>
        <begin position="300"/>
        <end position="338"/>
    </location>
</feature>
<dbReference type="GO" id="GO:0005737">
    <property type="term" value="C:cytoplasm"/>
    <property type="evidence" value="ECO:0007669"/>
    <property type="project" value="TreeGrafter"/>
</dbReference>
<reference evidence="5" key="1">
    <citation type="journal article" date="2015" name="Insect Biochem. Mol. Biol.">
        <title>An insight into the sialome of the horse fly, Tabanus bromius.</title>
        <authorList>
            <person name="Ribeiro J.M."/>
            <person name="Kazimirova M."/>
            <person name="Takac P."/>
            <person name="Andersen J.F."/>
            <person name="Francischetti I.M."/>
        </authorList>
    </citation>
    <scope>NUCLEOTIDE SEQUENCE</scope>
</reference>
<evidence type="ECO:0000256" key="4">
    <source>
        <dbReference type="SAM" id="MobiDB-lite"/>
    </source>
</evidence>
<dbReference type="InterPro" id="IPR007327">
    <property type="entry name" value="TPD52"/>
</dbReference>
<evidence type="ECO:0000313" key="5">
    <source>
        <dbReference type="EMBL" id="JAI16230.1"/>
    </source>
</evidence>
<name>A0A0K8TQQ2_TABBR</name>
<evidence type="ECO:0000256" key="1">
    <source>
        <dbReference type="ARBA" id="ARBA00005702"/>
    </source>
</evidence>
<accession>A0A0K8TQQ2</accession>
<protein>
    <submittedName>
        <fullName evidence="5">Putative tumor protein d54-like isoform x5</fullName>
    </submittedName>
</protein>
<proteinExistence type="evidence at transcript level"/>
<feature type="compositionally biased region" description="Polar residues" evidence="4">
    <location>
        <begin position="300"/>
        <end position="330"/>
    </location>
</feature>
<evidence type="ECO:0000256" key="3">
    <source>
        <dbReference type="SAM" id="Coils"/>
    </source>
</evidence>
<organism evidence="5">
    <name type="scientific">Tabanus bromius</name>
    <name type="common">Band-eyed brown horse fly</name>
    <dbReference type="NCBI Taxonomy" id="304241"/>
    <lineage>
        <taxon>Eukaryota</taxon>
        <taxon>Metazoa</taxon>
        <taxon>Ecdysozoa</taxon>
        <taxon>Arthropoda</taxon>
        <taxon>Hexapoda</taxon>
        <taxon>Insecta</taxon>
        <taxon>Pterygota</taxon>
        <taxon>Neoptera</taxon>
        <taxon>Endopterygota</taxon>
        <taxon>Diptera</taxon>
        <taxon>Brachycera</taxon>
        <taxon>Tabanomorpha</taxon>
        <taxon>Tabanoidea</taxon>
        <taxon>Tabanidae</taxon>
        <taxon>Tabanus</taxon>
    </lineage>
</organism>
<comment type="similarity">
    <text evidence="1">Belongs to the TPD52 family.</text>
</comment>